<evidence type="ECO:0000313" key="2">
    <source>
        <dbReference type="Proteomes" id="UP001180616"/>
    </source>
</evidence>
<evidence type="ECO:0000313" key="1">
    <source>
        <dbReference type="EMBL" id="WMW64404.1"/>
    </source>
</evidence>
<proteinExistence type="predicted"/>
<accession>A0ABY9QY32</accession>
<sequence>MGEHGEYKTGALKDKQERYAVRKYGKILGLTLEMIVNDDLRAFAKLPTMFGAAASRKQSDIVYALLTSNPTMADGVALFHTSRGNIETAVANKTAPNVTNLSAARQALRLRKGLNGSRLNIRGKFVLVPVALSTSTEILLASATLTISGVSDQAKNPVGDLIPISDPRLDDVSSKEWYLLPDPAQVDTVEVAFLDGERMPVVTEHEEFRTDAMLFKARCVFGAGAMDDKMYKNPGV</sequence>
<gene>
    <name evidence="1" type="ORF">KPS_002416</name>
</gene>
<protein>
    <submittedName>
        <fullName evidence="1">Mu-like prophage major head subunit gpT family protein</fullName>
    </submittedName>
</protein>
<dbReference type="RefSeq" id="WP_309540497.1">
    <property type="nucleotide sequence ID" value="NZ_CP133659.1"/>
</dbReference>
<dbReference type="EMBL" id="CP133659">
    <property type="protein sequence ID" value="WMW64404.1"/>
    <property type="molecule type" value="Genomic_DNA"/>
</dbReference>
<name>A0ABY9QY32_9BACT</name>
<keyword evidence="2" id="KW-1185">Reference proteome</keyword>
<organism evidence="1 2">
    <name type="scientific">Nitratidesulfovibrio liaohensis</name>
    <dbReference type="NCBI Taxonomy" id="2604158"/>
    <lineage>
        <taxon>Bacteria</taxon>
        <taxon>Pseudomonadati</taxon>
        <taxon>Thermodesulfobacteriota</taxon>
        <taxon>Desulfovibrionia</taxon>
        <taxon>Desulfovibrionales</taxon>
        <taxon>Desulfovibrionaceae</taxon>
        <taxon>Nitratidesulfovibrio</taxon>
    </lineage>
</organism>
<dbReference type="Pfam" id="PF25209">
    <property type="entry name" value="Phage_capsid_4"/>
    <property type="match status" value="1"/>
</dbReference>
<dbReference type="Proteomes" id="UP001180616">
    <property type="component" value="Chromosome"/>
</dbReference>
<reference evidence="1" key="1">
    <citation type="submission" date="2023-09" db="EMBL/GenBank/DDBJ databases">
        <authorList>
            <consortium name="CW5 consortium"/>
            <person name="Lu C.-W."/>
        </authorList>
    </citation>
    <scope>NUCLEOTIDE SEQUENCE</scope>
    <source>
        <strain evidence="1">KPS</strain>
    </source>
</reference>